<dbReference type="PROSITE" id="PS50110">
    <property type="entry name" value="RESPONSE_REGULATORY"/>
    <property type="match status" value="1"/>
</dbReference>
<dbReference type="PANTHER" id="PTHR45566:SF2">
    <property type="entry name" value="NARL SUBFAMILY"/>
    <property type="match status" value="1"/>
</dbReference>
<keyword evidence="1" id="KW-0597">Phosphoprotein</keyword>
<dbReference type="STRING" id="947013.SAMN04488109_2740"/>
<feature type="domain" description="Response regulatory" evidence="2">
    <location>
        <begin position="11"/>
        <end position="127"/>
    </location>
</feature>
<evidence type="ECO:0000313" key="3">
    <source>
        <dbReference type="EMBL" id="SHG98200.1"/>
    </source>
</evidence>
<dbReference type="OrthoDB" id="943115at2"/>
<name>A0A1M5P8T5_9BACT</name>
<dbReference type="GO" id="GO:0000160">
    <property type="term" value="P:phosphorelay signal transduction system"/>
    <property type="evidence" value="ECO:0007669"/>
    <property type="project" value="InterPro"/>
</dbReference>
<organism evidence="3 4">
    <name type="scientific">Chryseolinea serpens</name>
    <dbReference type="NCBI Taxonomy" id="947013"/>
    <lineage>
        <taxon>Bacteria</taxon>
        <taxon>Pseudomonadati</taxon>
        <taxon>Bacteroidota</taxon>
        <taxon>Cytophagia</taxon>
        <taxon>Cytophagales</taxon>
        <taxon>Fulvivirgaceae</taxon>
        <taxon>Chryseolinea</taxon>
    </lineage>
</organism>
<proteinExistence type="predicted"/>
<protein>
    <submittedName>
        <fullName evidence="3">Response regulator receiver domain-containing protein</fullName>
    </submittedName>
</protein>
<evidence type="ECO:0000313" key="4">
    <source>
        <dbReference type="Proteomes" id="UP000184212"/>
    </source>
</evidence>
<dbReference type="RefSeq" id="WP_073134471.1">
    <property type="nucleotide sequence ID" value="NZ_FQWQ01000001.1"/>
</dbReference>
<dbReference type="InterPro" id="IPR001789">
    <property type="entry name" value="Sig_transdc_resp-reg_receiver"/>
</dbReference>
<reference evidence="3 4" key="1">
    <citation type="submission" date="2016-11" db="EMBL/GenBank/DDBJ databases">
        <authorList>
            <person name="Jaros S."/>
            <person name="Januszkiewicz K."/>
            <person name="Wedrychowicz H."/>
        </authorList>
    </citation>
    <scope>NUCLEOTIDE SEQUENCE [LARGE SCALE GENOMIC DNA]</scope>
    <source>
        <strain evidence="3 4">DSM 24574</strain>
    </source>
</reference>
<dbReference type="InterPro" id="IPR058245">
    <property type="entry name" value="NreC/VraR/RcsB-like_REC"/>
</dbReference>
<dbReference type="PANTHER" id="PTHR45566">
    <property type="entry name" value="HTH-TYPE TRANSCRIPTIONAL REGULATOR YHJB-RELATED"/>
    <property type="match status" value="1"/>
</dbReference>
<dbReference type="CDD" id="cd17535">
    <property type="entry name" value="REC_NarL-like"/>
    <property type="match status" value="1"/>
</dbReference>
<dbReference type="SMART" id="SM00448">
    <property type="entry name" value="REC"/>
    <property type="match status" value="1"/>
</dbReference>
<dbReference type="Gene3D" id="3.40.50.2300">
    <property type="match status" value="1"/>
</dbReference>
<dbReference type="EMBL" id="FQWQ01000001">
    <property type="protein sequence ID" value="SHG98200.1"/>
    <property type="molecule type" value="Genomic_DNA"/>
</dbReference>
<sequence length="167" mass="18380">MSFSTSKKKLTFLLAEDDRMVREGFKALLEQEPMVASVVEAGSGDEVLAILAIQSIDIILLDAKMPGIPSMNVVKQVVSEYTDTKIIVVSGLSGTALQFNLLRAGIHGFVQKLNGFDEVRKAIDAVIHSNQYFPPAILKLLQENFRVQFAATHSAHRQGISFAARHR</sequence>
<dbReference type="SUPFAM" id="SSF52172">
    <property type="entry name" value="CheY-like"/>
    <property type="match status" value="1"/>
</dbReference>
<dbReference type="Proteomes" id="UP000184212">
    <property type="component" value="Unassembled WGS sequence"/>
</dbReference>
<dbReference type="InterPro" id="IPR011006">
    <property type="entry name" value="CheY-like_superfamily"/>
</dbReference>
<dbReference type="InterPro" id="IPR051015">
    <property type="entry name" value="EvgA-like"/>
</dbReference>
<evidence type="ECO:0000256" key="1">
    <source>
        <dbReference type="PROSITE-ProRule" id="PRU00169"/>
    </source>
</evidence>
<evidence type="ECO:0000259" key="2">
    <source>
        <dbReference type="PROSITE" id="PS50110"/>
    </source>
</evidence>
<dbReference type="Pfam" id="PF00072">
    <property type="entry name" value="Response_reg"/>
    <property type="match status" value="1"/>
</dbReference>
<keyword evidence="4" id="KW-1185">Reference proteome</keyword>
<gene>
    <name evidence="3" type="ORF">SAMN04488109_2740</name>
</gene>
<feature type="modified residue" description="4-aspartylphosphate" evidence="1">
    <location>
        <position position="62"/>
    </location>
</feature>
<dbReference type="AlphaFoldDB" id="A0A1M5P8T5"/>
<accession>A0A1M5P8T5</accession>